<feature type="domain" description="DNA-directed DNA polymerase family B exonuclease" evidence="9">
    <location>
        <begin position="98"/>
        <end position="264"/>
    </location>
</feature>
<dbReference type="Pfam" id="PF00136">
    <property type="entry name" value="DNA_pol_B"/>
    <property type="match status" value="1"/>
</dbReference>
<keyword evidence="4" id="KW-0548">Nucleotidyltransferase</keyword>
<feature type="non-terminal residue" evidence="10">
    <location>
        <position position="441"/>
    </location>
</feature>
<dbReference type="GO" id="GO:0006261">
    <property type="term" value="P:DNA-templated DNA replication"/>
    <property type="evidence" value="ECO:0007669"/>
    <property type="project" value="TreeGrafter"/>
</dbReference>
<dbReference type="Gene3D" id="3.90.1600.10">
    <property type="entry name" value="Palm domain of DNA polymerase"/>
    <property type="match status" value="1"/>
</dbReference>
<name>A0A381TC86_9ZZZZ</name>
<gene>
    <name evidence="10" type="ORF">METZ01_LOCUS66584</name>
</gene>
<evidence type="ECO:0000259" key="8">
    <source>
        <dbReference type="Pfam" id="PF00136"/>
    </source>
</evidence>
<comment type="similarity">
    <text evidence="1">Belongs to the DNA polymerase type-B family.</text>
</comment>
<dbReference type="InterPro" id="IPR006172">
    <property type="entry name" value="DNA-dir_DNA_pol_B"/>
</dbReference>
<dbReference type="SUPFAM" id="SSF56672">
    <property type="entry name" value="DNA/RNA polymerases"/>
    <property type="match status" value="1"/>
</dbReference>
<dbReference type="InterPro" id="IPR036397">
    <property type="entry name" value="RNaseH_sf"/>
</dbReference>
<organism evidence="10">
    <name type="scientific">marine metagenome</name>
    <dbReference type="NCBI Taxonomy" id="408172"/>
    <lineage>
        <taxon>unclassified sequences</taxon>
        <taxon>metagenomes</taxon>
        <taxon>ecological metagenomes</taxon>
    </lineage>
</organism>
<dbReference type="PANTHER" id="PTHR10322:SF23">
    <property type="entry name" value="DNA POLYMERASE DELTA CATALYTIC SUBUNIT"/>
    <property type="match status" value="1"/>
</dbReference>
<keyword evidence="5" id="KW-0239">DNA-directed DNA polymerase</keyword>
<evidence type="ECO:0000256" key="2">
    <source>
        <dbReference type="ARBA" id="ARBA00012417"/>
    </source>
</evidence>
<dbReference type="SUPFAM" id="SSF53098">
    <property type="entry name" value="Ribonuclease H-like"/>
    <property type="match status" value="1"/>
</dbReference>
<dbReference type="AlphaFoldDB" id="A0A381TC86"/>
<dbReference type="InterPro" id="IPR006134">
    <property type="entry name" value="DNA-dir_DNA_pol_B_multi_dom"/>
</dbReference>
<dbReference type="GO" id="GO:0003677">
    <property type="term" value="F:DNA binding"/>
    <property type="evidence" value="ECO:0007669"/>
    <property type="project" value="UniProtKB-KW"/>
</dbReference>
<evidence type="ECO:0000259" key="9">
    <source>
        <dbReference type="Pfam" id="PF03104"/>
    </source>
</evidence>
<evidence type="ECO:0000256" key="3">
    <source>
        <dbReference type="ARBA" id="ARBA00022679"/>
    </source>
</evidence>
<dbReference type="PANTHER" id="PTHR10322">
    <property type="entry name" value="DNA POLYMERASE CATALYTIC SUBUNIT"/>
    <property type="match status" value="1"/>
</dbReference>
<evidence type="ECO:0000256" key="7">
    <source>
        <dbReference type="ARBA" id="ARBA00049244"/>
    </source>
</evidence>
<dbReference type="Gene3D" id="3.30.420.10">
    <property type="entry name" value="Ribonuclease H-like superfamily/Ribonuclease H"/>
    <property type="match status" value="1"/>
</dbReference>
<dbReference type="EC" id="2.7.7.7" evidence="2"/>
<dbReference type="InterPro" id="IPR050240">
    <property type="entry name" value="DNA_pol_type-B"/>
</dbReference>
<dbReference type="SMART" id="SM00486">
    <property type="entry name" value="POLBc"/>
    <property type="match status" value="1"/>
</dbReference>
<protein>
    <recommendedName>
        <fullName evidence="2">DNA-directed DNA polymerase</fullName>
        <ecNumber evidence="2">2.7.7.7</ecNumber>
    </recommendedName>
</protein>
<dbReference type="GO" id="GO:0000166">
    <property type="term" value="F:nucleotide binding"/>
    <property type="evidence" value="ECO:0007669"/>
    <property type="project" value="InterPro"/>
</dbReference>
<dbReference type="GO" id="GO:0003887">
    <property type="term" value="F:DNA-directed DNA polymerase activity"/>
    <property type="evidence" value="ECO:0007669"/>
    <property type="project" value="UniProtKB-KW"/>
</dbReference>
<evidence type="ECO:0000313" key="10">
    <source>
        <dbReference type="EMBL" id="SVA13730.1"/>
    </source>
</evidence>
<evidence type="ECO:0000256" key="5">
    <source>
        <dbReference type="ARBA" id="ARBA00022932"/>
    </source>
</evidence>
<keyword evidence="3" id="KW-0808">Transferase</keyword>
<evidence type="ECO:0000256" key="1">
    <source>
        <dbReference type="ARBA" id="ARBA00005755"/>
    </source>
</evidence>
<evidence type="ECO:0000256" key="4">
    <source>
        <dbReference type="ARBA" id="ARBA00022695"/>
    </source>
</evidence>
<feature type="domain" description="DNA-directed DNA polymerase family B multifunctional" evidence="8">
    <location>
        <begin position="343"/>
        <end position="436"/>
    </location>
</feature>
<comment type="catalytic activity">
    <reaction evidence="7">
        <text>DNA(n) + a 2'-deoxyribonucleoside 5'-triphosphate = DNA(n+1) + diphosphate</text>
        <dbReference type="Rhea" id="RHEA:22508"/>
        <dbReference type="Rhea" id="RHEA-COMP:17339"/>
        <dbReference type="Rhea" id="RHEA-COMP:17340"/>
        <dbReference type="ChEBI" id="CHEBI:33019"/>
        <dbReference type="ChEBI" id="CHEBI:61560"/>
        <dbReference type="ChEBI" id="CHEBI:173112"/>
        <dbReference type="EC" id="2.7.7.7"/>
    </reaction>
</comment>
<dbReference type="Gene3D" id="3.30.342.10">
    <property type="entry name" value="DNA Polymerase, chain B, domain 1"/>
    <property type="match status" value="1"/>
</dbReference>
<sequence>MSFYTNALQWGNFLLLREVSNGQRVNKRIKYSPTLYSLVEEPTPYKTLNGDFVSPVKLPTMREAKEWVEQYKNQPDLIFGNTQYAYCYLSDTYKGTIDWNIDQLLIVTIDIEVQCENGFPSAFLAEEEMLSITVKNHQNKKIVVWGIGKFKTDREDVTYIECESEKHLLKDFLVFWEKHQPDVVTGWNTEFFDIPYLCNRIKKVFDEEEVKRLSPWKSVQPRQVYQMGRNHQVYNIQGIAALDYYDLYRKFTYSAQESYRLDHIAKVELGEQKAGNPFDTFREWYTKDFQSFIEYNIGDVELVDKLEDKMKLIELCLTMAYDAKVNFTDVLGTVRYWDILIYNYLKEKNIVIPQKKQHEKFEKFEGAYVKDPQVGMHKWVMSFDLNSLYPHLIMQYNISPETLVPSEKKEGLVDKILKGELKNETEHCMTPNGAYFRKDKR</sequence>
<dbReference type="InterPro" id="IPR023211">
    <property type="entry name" value="DNA_pol_palm_dom_sf"/>
</dbReference>
<proteinExistence type="inferred from homology"/>
<dbReference type="Pfam" id="PF03104">
    <property type="entry name" value="DNA_pol_B_exo1"/>
    <property type="match status" value="1"/>
</dbReference>
<dbReference type="InterPro" id="IPR006133">
    <property type="entry name" value="DNA-dir_DNA_pol_B_exonuc"/>
</dbReference>
<dbReference type="EMBL" id="UINC01004356">
    <property type="protein sequence ID" value="SVA13730.1"/>
    <property type="molecule type" value="Genomic_DNA"/>
</dbReference>
<dbReference type="InterPro" id="IPR012337">
    <property type="entry name" value="RNaseH-like_sf"/>
</dbReference>
<reference evidence="10" key="1">
    <citation type="submission" date="2018-05" db="EMBL/GenBank/DDBJ databases">
        <authorList>
            <person name="Lanie J.A."/>
            <person name="Ng W.-L."/>
            <person name="Kazmierczak K.M."/>
            <person name="Andrzejewski T.M."/>
            <person name="Davidsen T.M."/>
            <person name="Wayne K.J."/>
            <person name="Tettelin H."/>
            <person name="Glass J.I."/>
            <person name="Rusch D."/>
            <person name="Podicherti R."/>
            <person name="Tsui H.-C.T."/>
            <person name="Winkler M.E."/>
        </authorList>
    </citation>
    <scope>NUCLEOTIDE SEQUENCE</scope>
</reference>
<evidence type="ECO:0000256" key="6">
    <source>
        <dbReference type="ARBA" id="ARBA00023125"/>
    </source>
</evidence>
<keyword evidence="6" id="KW-0238">DNA-binding</keyword>
<dbReference type="InterPro" id="IPR043502">
    <property type="entry name" value="DNA/RNA_pol_sf"/>
</dbReference>
<accession>A0A381TC86</accession>